<feature type="transmembrane region" description="Helical" evidence="1">
    <location>
        <begin position="6"/>
        <end position="24"/>
    </location>
</feature>
<dbReference type="Proteomes" id="UP001596505">
    <property type="component" value="Unassembled WGS sequence"/>
</dbReference>
<keyword evidence="3" id="KW-1185">Reference proteome</keyword>
<dbReference type="EMBL" id="JBHTCO010000005">
    <property type="protein sequence ID" value="MFC7392897.1"/>
    <property type="molecule type" value="Genomic_DNA"/>
</dbReference>
<dbReference type="RefSeq" id="WP_380965304.1">
    <property type="nucleotide sequence ID" value="NZ_JBHTCO010000005.1"/>
</dbReference>
<evidence type="ECO:0000256" key="1">
    <source>
        <dbReference type="SAM" id="Phobius"/>
    </source>
</evidence>
<name>A0ABW2PTZ3_9BACL</name>
<keyword evidence="1" id="KW-0812">Transmembrane</keyword>
<evidence type="ECO:0000313" key="3">
    <source>
        <dbReference type="Proteomes" id="UP001596505"/>
    </source>
</evidence>
<evidence type="ECO:0000313" key="2">
    <source>
        <dbReference type="EMBL" id="MFC7392897.1"/>
    </source>
</evidence>
<proteinExistence type="predicted"/>
<keyword evidence="1" id="KW-1133">Transmembrane helix</keyword>
<protein>
    <submittedName>
        <fullName evidence="2">Uncharacterized protein</fullName>
    </submittedName>
</protein>
<accession>A0ABW2PTZ3</accession>
<gene>
    <name evidence="2" type="ORF">ACFQRG_07830</name>
</gene>
<sequence>MYAVLTVLIILVGVIALFSTLLVGKEVNTTIKKLEETVSQEEHDKLLKEHYFKSKRVNILVLIFIYAATFLLAIIAMVIYIVNR</sequence>
<feature type="transmembrane region" description="Helical" evidence="1">
    <location>
        <begin position="57"/>
        <end position="82"/>
    </location>
</feature>
<keyword evidence="1" id="KW-0472">Membrane</keyword>
<organism evidence="2 3">
    <name type="scientific">Scopulibacillus cellulosilyticus</name>
    <dbReference type="NCBI Taxonomy" id="2665665"/>
    <lineage>
        <taxon>Bacteria</taxon>
        <taxon>Bacillati</taxon>
        <taxon>Bacillota</taxon>
        <taxon>Bacilli</taxon>
        <taxon>Bacillales</taxon>
        <taxon>Sporolactobacillaceae</taxon>
        <taxon>Scopulibacillus</taxon>
    </lineage>
</organism>
<comment type="caution">
    <text evidence="2">The sequence shown here is derived from an EMBL/GenBank/DDBJ whole genome shotgun (WGS) entry which is preliminary data.</text>
</comment>
<reference evidence="3" key="1">
    <citation type="journal article" date="2019" name="Int. J. Syst. Evol. Microbiol.">
        <title>The Global Catalogue of Microorganisms (GCM) 10K type strain sequencing project: providing services to taxonomists for standard genome sequencing and annotation.</title>
        <authorList>
            <consortium name="The Broad Institute Genomics Platform"/>
            <consortium name="The Broad Institute Genome Sequencing Center for Infectious Disease"/>
            <person name="Wu L."/>
            <person name="Ma J."/>
        </authorList>
    </citation>
    <scope>NUCLEOTIDE SEQUENCE [LARGE SCALE GENOMIC DNA]</scope>
    <source>
        <strain evidence="3">CGMCC 1.16305</strain>
    </source>
</reference>